<reference evidence="1" key="1">
    <citation type="journal article" date="2015" name="Nature">
        <title>Complex archaea that bridge the gap between prokaryotes and eukaryotes.</title>
        <authorList>
            <person name="Spang A."/>
            <person name="Saw J.H."/>
            <person name="Jorgensen S.L."/>
            <person name="Zaremba-Niedzwiedzka K."/>
            <person name="Martijn J."/>
            <person name="Lind A.E."/>
            <person name="van Eijk R."/>
            <person name="Schleper C."/>
            <person name="Guy L."/>
            <person name="Ettema T.J."/>
        </authorList>
    </citation>
    <scope>NUCLEOTIDE SEQUENCE</scope>
</reference>
<protein>
    <submittedName>
        <fullName evidence="1">Uncharacterized protein</fullName>
    </submittedName>
</protein>
<comment type="caution">
    <text evidence="1">The sequence shown here is derived from an EMBL/GenBank/DDBJ whole genome shotgun (WGS) entry which is preliminary data.</text>
</comment>
<organism evidence="1">
    <name type="scientific">marine sediment metagenome</name>
    <dbReference type="NCBI Taxonomy" id="412755"/>
    <lineage>
        <taxon>unclassified sequences</taxon>
        <taxon>metagenomes</taxon>
        <taxon>ecological metagenomes</taxon>
    </lineage>
</organism>
<sequence length="212" mass="22743">MAILTFKVEDSTTVPDPTPIEGVTLSIFEGDEELASFLINSVIGTDVSLPDGIYSLILHKPNYAFSTNVVTLVVAGVDFEQILEGSGLDFTVSSPDENLLTAYVNLVDPSGKAIPFQKILIEIETVPSGTVGGFTSTSGNVIIETDDTGYAETLLPKGASVGVSVVGRKGMYRRLTLPASAGDLRVDLFELFGEAPDYWKPQRSRTFPFEVS</sequence>
<dbReference type="EMBL" id="LAZR01000051">
    <property type="protein sequence ID" value="KKN98649.1"/>
    <property type="molecule type" value="Genomic_DNA"/>
</dbReference>
<proteinExistence type="predicted"/>
<dbReference type="AlphaFoldDB" id="A0A0F9V3S5"/>
<gene>
    <name evidence="1" type="ORF">LCGC14_0147610</name>
</gene>
<evidence type="ECO:0000313" key="1">
    <source>
        <dbReference type="EMBL" id="KKN98649.1"/>
    </source>
</evidence>
<name>A0A0F9V3S5_9ZZZZ</name>
<accession>A0A0F9V3S5</accession>